<reference evidence="2 3" key="1">
    <citation type="journal article" date="2016" name="Nat. Commun.">
        <title>Thousands of microbial genomes shed light on interconnected biogeochemical processes in an aquifer system.</title>
        <authorList>
            <person name="Anantharaman K."/>
            <person name="Brown C.T."/>
            <person name="Hug L.A."/>
            <person name="Sharon I."/>
            <person name="Castelle C.J."/>
            <person name="Probst A.J."/>
            <person name="Thomas B.C."/>
            <person name="Singh A."/>
            <person name="Wilkins M.J."/>
            <person name="Karaoz U."/>
            <person name="Brodie E.L."/>
            <person name="Williams K.H."/>
            <person name="Hubbard S.S."/>
            <person name="Banfield J.F."/>
        </authorList>
    </citation>
    <scope>NUCLEOTIDE SEQUENCE [LARGE SCALE GENOMIC DNA]</scope>
</reference>
<evidence type="ECO:0000313" key="2">
    <source>
        <dbReference type="EMBL" id="OGC88650.1"/>
    </source>
</evidence>
<dbReference type="Proteomes" id="UP000178720">
    <property type="component" value="Unassembled WGS sequence"/>
</dbReference>
<protein>
    <submittedName>
        <fullName evidence="2">Uncharacterized protein</fullName>
    </submittedName>
</protein>
<organism evidence="2 3">
    <name type="scientific">Candidatus Adlerbacteria bacterium RIFCSPHIGHO2_02_FULL_54_18</name>
    <dbReference type="NCBI Taxonomy" id="1797241"/>
    <lineage>
        <taxon>Bacteria</taxon>
        <taxon>Candidatus Adleribacteriota</taxon>
    </lineage>
</organism>
<name>A0A1F4Y3W1_9BACT</name>
<gene>
    <name evidence="2" type="ORF">A3D70_01440</name>
</gene>
<sequence>MRVVYAVTEVVAMMICFVIIILLLLGQIGGFLTAPLQSFATGVDILWISLGLVLVINISRFLRRRCSS</sequence>
<feature type="transmembrane region" description="Helical" evidence="1">
    <location>
        <begin position="12"/>
        <end position="33"/>
    </location>
</feature>
<keyword evidence="1" id="KW-0812">Transmembrane</keyword>
<dbReference type="EMBL" id="MEWV01000009">
    <property type="protein sequence ID" value="OGC88650.1"/>
    <property type="molecule type" value="Genomic_DNA"/>
</dbReference>
<accession>A0A1F4Y3W1</accession>
<evidence type="ECO:0000313" key="3">
    <source>
        <dbReference type="Proteomes" id="UP000178720"/>
    </source>
</evidence>
<dbReference type="AlphaFoldDB" id="A0A1F4Y3W1"/>
<keyword evidence="1" id="KW-1133">Transmembrane helix</keyword>
<keyword evidence="1" id="KW-0472">Membrane</keyword>
<proteinExistence type="predicted"/>
<feature type="transmembrane region" description="Helical" evidence="1">
    <location>
        <begin position="45"/>
        <end position="62"/>
    </location>
</feature>
<evidence type="ECO:0000256" key="1">
    <source>
        <dbReference type="SAM" id="Phobius"/>
    </source>
</evidence>
<comment type="caution">
    <text evidence="2">The sequence shown here is derived from an EMBL/GenBank/DDBJ whole genome shotgun (WGS) entry which is preliminary data.</text>
</comment>